<dbReference type="EMBL" id="CM000881">
    <property type="protein sequence ID" value="KQK03344.1"/>
    <property type="molecule type" value="Genomic_DNA"/>
</dbReference>
<organism evidence="1">
    <name type="scientific">Brachypodium distachyon</name>
    <name type="common">Purple false brome</name>
    <name type="synonym">Trachynia distachya</name>
    <dbReference type="NCBI Taxonomy" id="15368"/>
    <lineage>
        <taxon>Eukaryota</taxon>
        <taxon>Viridiplantae</taxon>
        <taxon>Streptophyta</taxon>
        <taxon>Embryophyta</taxon>
        <taxon>Tracheophyta</taxon>
        <taxon>Spermatophyta</taxon>
        <taxon>Magnoliopsida</taxon>
        <taxon>Liliopsida</taxon>
        <taxon>Poales</taxon>
        <taxon>Poaceae</taxon>
        <taxon>BOP clade</taxon>
        <taxon>Pooideae</taxon>
        <taxon>Stipodae</taxon>
        <taxon>Brachypodieae</taxon>
        <taxon>Brachypodium</taxon>
    </lineage>
</organism>
<reference evidence="1" key="2">
    <citation type="submission" date="2017-06" db="EMBL/GenBank/DDBJ databases">
        <title>WGS assembly of Brachypodium distachyon.</title>
        <authorList>
            <consortium name="The International Brachypodium Initiative"/>
            <person name="Lucas S."/>
            <person name="Harmon-Smith M."/>
            <person name="Lail K."/>
            <person name="Tice H."/>
            <person name="Grimwood J."/>
            <person name="Bruce D."/>
            <person name="Barry K."/>
            <person name="Shu S."/>
            <person name="Lindquist E."/>
            <person name="Wang M."/>
            <person name="Pitluck S."/>
            <person name="Vogel J.P."/>
            <person name="Garvin D.F."/>
            <person name="Mockler T.C."/>
            <person name="Schmutz J."/>
            <person name="Rokhsar D."/>
            <person name="Bevan M.W."/>
        </authorList>
    </citation>
    <scope>NUCLEOTIDE SEQUENCE</scope>
    <source>
        <strain evidence="1">Bd21</strain>
    </source>
</reference>
<dbReference type="EnsemblPlants" id="KQK03344">
    <property type="protein sequence ID" value="KQK03344"/>
    <property type="gene ID" value="BRADI_2g07263v3"/>
</dbReference>
<reference evidence="2" key="3">
    <citation type="submission" date="2018-08" db="UniProtKB">
        <authorList>
            <consortium name="EnsemblPlants"/>
        </authorList>
    </citation>
    <scope>IDENTIFICATION</scope>
    <source>
        <strain evidence="2">cv. Bd21</strain>
    </source>
</reference>
<sequence length="46" mass="5507">MLGLEVAWSSAASEPNMKMMDCKIFTGPTVYRHVRKRWYRICCYLY</sequence>
<name>A0A0Q3FVB8_BRADI</name>
<gene>
    <name evidence="1" type="ORF">BRADI_2g07263v3</name>
</gene>
<evidence type="ECO:0000313" key="3">
    <source>
        <dbReference type="Proteomes" id="UP000008810"/>
    </source>
</evidence>
<accession>A0A0Q3FVB8</accession>
<keyword evidence="3" id="KW-1185">Reference proteome</keyword>
<protein>
    <submittedName>
        <fullName evidence="1 2">Uncharacterized protein</fullName>
    </submittedName>
</protein>
<reference evidence="1 2" key="1">
    <citation type="journal article" date="2010" name="Nature">
        <title>Genome sequencing and analysis of the model grass Brachypodium distachyon.</title>
        <authorList>
            <consortium name="International Brachypodium Initiative"/>
        </authorList>
    </citation>
    <scope>NUCLEOTIDE SEQUENCE [LARGE SCALE GENOMIC DNA]</scope>
    <source>
        <strain evidence="1 2">Bd21</strain>
    </source>
</reference>
<evidence type="ECO:0000313" key="1">
    <source>
        <dbReference type="EMBL" id="KQK03344.1"/>
    </source>
</evidence>
<proteinExistence type="predicted"/>
<evidence type="ECO:0000313" key="2">
    <source>
        <dbReference type="EnsemblPlants" id="KQK03344"/>
    </source>
</evidence>
<dbReference type="InParanoid" id="A0A0Q3FVB8"/>
<dbReference type="Proteomes" id="UP000008810">
    <property type="component" value="Chromosome 2"/>
</dbReference>
<dbReference type="AlphaFoldDB" id="A0A0Q3FVB8"/>
<dbReference type="Gramene" id="KQK03344">
    <property type="protein sequence ID" value="KQK03344"/>
    <property type="gene ID" value="BRADI_2g07263v3"/>
</dbReference>